<protein>
    <recommendedName>
        <fullName evidence="5">Transmembrane protein</fullName>
    </recommendedName>
</protein>
<reference evidence="3 4" key="1">
    <citation type="journal article" date="2016" name="Genome Biol. Evol.">
        <title>Gene Family Evolution Reflects Adaptation to Soil Environmental Stressors in the Genome of the Collembolan Orchesella cincta.</title>
        <authorList>
            <person name="Faddeeva-Vakhrusheva A."/>
            <person name="Derks M.F."/>
            <person name="Anvar S.Y."/>
            <person name="Agamennone V."/>
            <person name="Suring W."/>
            <person name="Smit S."/>
            <person name="van Straalen N.M."/>
            <person name="Roelofs D."/>
        </authorList>
    </citation>
    <scope>NUCLEOTIDE SEQUENCE [LARGE SCALE GENOMIC DNA]</scope>
    <source>
        <tissue evidence="3">Mixed pool</tissue>
    </source>
</reference>
<comment type="caution">
    <text evidence="3">The sequence shown here is derived from an EMBL/GenBank/DDBJ whole genome shotgun (WGS) entry which is preliminary data.</text>
</comment>
<evidence type="ECO:0000256" key="2">
    <source>
        <dbReference type="SAM" id="SignalP"/>
    </source>
</evidence>
<keyword evidence="2" id="KW-0732">Signal</keyword>
<dbReference type="EMBL" id="LJIJ01000102">
    <property type="protein sequence ID" value="ODN02639.1"/>
    <property type="molecule type" value="Genomic_DNA"/>
</dbReference>
<accession>A0A1D2NBL1</accession>
<evidence type="ECO:0000313" key="4">
    <source>
        <dbReference type="Proteomes" id="UP000094527"/>
    </source>
</evidence>
<keyword evidence="4" id="KW-1185">Reference proteome</keyword>
<evidence type="ECO:0000313" key="3">
    <source>
        <dbReference type="EMBL" id="ODN02639.1"/>
    </source>
</evidence>
<keyword evidence="1" id="KW-1133">Transmembrane helix</keyword>
<feature type="transmembrane region" description="Helical" evidence="1">
    <location>
        <begin position="64"/>
        <end position="82"/>
    </location>
</feature>
<keyword evidence="1" id="KW-0812">Transmembrane</keyword>
<gene>
    <name evidence="3" type="ORF">Ocin01_04042</name>
</gene>
<evidence type="ECO:0008006" key="5">
    <source>
        <dbReference type="Google" id="ProtNLM"/>
    </source>
</evidence>
<dbReference type="Proteomes" id="UP000094527">
    <property type="component" value="Unassembled WGS sequence"/>
</dbReference>
<feature type="chain" id="PRO_5008905330" description="Transmembrane protein" evidence="2">
    <location>
        <begin position="30"/>
        <end position="104"/>
    </location>
</feature>
<organism evidence="3 4">
    <name type="scientific">Orchesella cincta</name>
    <name type="common">Springtail</name>
    <name type="synonym">Podura cincta</name>
    <dbReference type="NCBI Taxonomy" id="48709"/>
    <lineage>
        <taxon>Eukaryota</taxon>
        <taxon>Metazoa</taxon>
        <taxon>Ecdysozoa</taxon>
        <taxon>Arthropoda</taxon>
        <taxon>Hexapoda</taxon>
        <taxon>Collembola</taxon>
        <taxon>Entomobryomorpha</taxon>
        <taxon>Entomobryoidea</taxon>
        <taxon>Orchesellidae</taxon>
        <taxon>Orchesellinae</taxon>
        <taxon>Orchesella</taxon>
    </lineage>
</organism>
<evidence type="ECO:0000256" key="1">
    <source>
        <dbReference type="SAM" id="Phobius"/>
    </source>
</evidence>
<dbReference type="AlphaFoldDB" id="A0A1D2NBL1"/>
<keyword evidence="1" id="KW-0472">Membrane</keyword>
<sequence length="104" mass="11320">MASKIMKKLQTFLIAVLLGILFINSFASGDKDVDNKTETVVDGKQKEAEPGEVDWFGTDFKVCLTIAGIFTVVAIVACVYIAHKAKSRQDGVNLPKPLVDLGDY</sequence>
<proteinExistence type="predicted"/>
<feature type="signal peptide" evidence="2">
    <location>
        <begin position="1"/>
        <end position="29"/>
    </location>
</feature>
<name>A0A1D2NBL1_ORCCI</name>